<comment type="caution">
    <text evidence="5">The sequence shown here is derived from an EMBL/GenBank/DDBJ whole genome shotgun (WGS) entry which is preliminary data.</text>
</comment>
<gene>
    <name evidence="5" type="ORF">OIU79_022603</name>
</gene>
<organism evidence="5 6">
    <name type="scientific">Salix purpurea</name>
    <name type="common">Purple osier willow</name>
    <dbReference type="NCBI Taxonomy" id="77065"/>
    <lineage>
        <taxon>Eukaryota</taxon>
        <taxon>Viridiplantae</taxon>
        <taxon>Streptophyta</taxon>
        <taxon>Embryophyta</taxon>
        <taxon>Tracheophyta</taxon>
        <taxon>Spermatophyta</taxon>
        <taxon>Magnoliopsida</taxon>
        <taxon>eudicotyledons</taxon>
        <taxon>Gunneridae</taxon>
        <taxon>Pentapetalae</taxon>
        <taxon>rosids</taxon>
        <taxon>fabids</taxon>
        <taxon>Malpighiales</taxon>
        <taxon>Salicaceae</taxon>
        <taxon>Saliceae</taxon>
        <taxon>Salix</taxon>
    </lineage>
</organism>
<evidence type="ECO:0000256" key="3">
    <source>
        <dbReference type="RuleBase" id="RU003616"/>
    </source>
</evidence>
<dbReference type="PANTHER" id="PTHR11527">
    <property type="entry name" value="HEAT-SHOCK PROTEIN 20 FAMILY MEMBER"/>
    <property type="match status" value="1"/>
</dbReference>
<evidence type="ECO:0000256" key="1">
    <source>
        <dbReference type="ARBA" id="ARBA00023016"/>
    </source>
</evidence>
<accession>A0A9Q0WGB0</accession>
<reference evidence="5" key="2">
    <citation type="journal article" date="2023" name="Int. J. Mol. Sci.">
        <title>De Novo Assembly and Annotation of 11 Diverse Shrub Willow (Salix) Genomes Reveals Novel Gene Organization in Sex-Linked Regions.</title>
        <authorList>
            <person name="Hyden B."/>
            <person name="Feng K."/>
            <person name="Yates T.B."/>
            <person name="Jawdy S."/>
            <person name="Cereghino C."/>
            <person name="Smart L.B."/>
            <person name="Muchero W."/>
        </authorList>
    </citation>
    <scope>NUCLEOTIDE SEQUENCE</scope>
    <source>
        <tissue evidence="5">Shoot tip</tissue>
    </source>
</reference>
<dbReference type="InterPro" id="IPR008978">
    <property type="entry name" value="HSP20-like_chaperone"/>
</dbReference>
<keyword evidence="6" id="KW-1185">Reference proteome</keyword>
<sequence length="81" mass="9297">MYDSFWFCAGFNRDDMKVQVEDGNTLHVRGEGGEDEVQSKDSFWHVAERGTGNRVFSREIELPDDVKLDQIEADNLATRES</sequence>
<feature type="domain" description="SHSP" evidence="4">
    <location>
        <begin position="1"/>
        <end position="81"/>
    </location>
</feature>
<keyword evidence="1 5" id="KW-0346">Stress response</keyword>
<evidence type="ECO:0000313" key="6">
    <source>
        <dbReference type="Proteomes" id="UP001151532"/>
    </source>
</evidence>
<evidence type="ECO:0000256" key="2">
    <source>
        <dbReference type="PROSITE-ProRule" id="PRU00285"/>
    </source>
</evidence>
<proteinExistence type="inferred from homology"/>
<dbReference type="Pfam" id="PF00011">
    <property type="entry name" value="HSP20"/>
    <property type="match status" value="1"/>
</dbReference>
<dbReference type="SUPFAM" id="SSF49764">
    <property type="entry name" value="HSP20-like chaperones"/>
    <property type="match status" value="1"/>
</dbReference>
<dbReference type="InterPro" id="IPR031107">
    <property type="entry name" value="Small_HSP"/>
</dbReference>
<name>A0A9Q0WGB0_SALPP</name>
<dbReference type="InterPro" id="IPR002068">
    <property type="entry name" value="A-crystallin/Hsp20_dom"/>
</dbReference>
<dbReference type="OrthoDB" id="1431247at2759"/>
<protein>
    <submittedName>
        <fullName evidence="5">15.7 kDa HEAT SHOCK PROTEIN PEROXISOMAL</fullName>
    </submittedName>
</protein>
<comment type="similarity">
    <text evidence="2 3">Belongs to the small heat shock protein (HSP20) family.</text>
</comment>
<dbReference type="Proteomes" id="UP001151532">
    <property type="component" value="Chromosome 4"/>
</dbReference>
<reference evidence="5" key="1">
    <citation type="submission" date="2022-11" db="EMBL/GenBank/DDBJ databases">
        <authorList>
            <person name="Hyden B.L."/>
            <person name="Feng K."/>
            <person name="Yates T."/>
            <person name="Jawdy S."/>
            <person name="Smart L.B."/>
            <person name="Muchero W."/>
        </authorList>
    </citation>
    <scope>NUCLEOTIDE SEQUENCE</scope>
    <source>
        <tissue evidence="5">Shoot tip</tissue>
    </source>
</reference>
<dbReference type="AlphaFoldDB" id="A0A9Q0WGB0"/>
<evidence type="ECO:0000313" key="5">
    <source>
        <dbReference type="EMBL" id="KAJ6766669.1"/>
    </source>
</evidence>
<dbReference type="Gene3D" id="2.60.40.790">
    <property type="match status" value="1"/>
</dbReference>
<evidence type="ECO:0000259" key="4">
    <source>
        <dbReference type="PROSITE" id="PS01031"/>
    </source>
</evidence>
<dbReference type="EMBL" id="JAPFFK010000004">
    <property type="protein sequence ID" value="KAJ6766669.1"/>
    <property type="molecule type" value="Genomic_DNA"/>
</dbReference>
<dbReference type="PROSITE" id="PS01031">
    <property type="entry name" value="SHSP"/>
    <property type="match status" value="1"/>
</dbReference>